<feature type="region of interest" description="Disordered" evidence="11">
    <location>
        <begin position="263"/>
        <end position="309"/>
    </location>
</feature>
<accession>A0A6A4NJC3</accession>
<dbReference type="GO" id="GO:0005634">
    <property type="term" value="C:nucleus"/>
    <property type="evidence" value="ECO:0007669"/>
    <property type="project" value="UniProtKB-SubCell"/>
</dbReference>
<feature type="compositionally biased region" description="Basic and acidic residues" evidence="11">
    <location>
        <begin position="269"/>
        <end position="279"/>
    </location>
</feature>
<dbReference type="Pfam" id="PF08234">
    <property type="entry name" value="Spindle_Spc25"/>
    <property type="match status" value="1"/>
</dbReference>
<dbReference type="InterPro" id="IPR013255">
    <property type="entry name" value="Spc25_C"/>
</dbReference>
<evidence type="ECO:0000256" key="11">
    <source>
        <dbReference type="SAM" id="MobiDB-lite"/>
    </source>
</evidence>
<evidence type="ECO:0000259" key="12">
    <source>
        <dbReference type="Pfam" id="PF08234"/>
    </source>
</evidence>
<feature type="compositionally biased region" description="Low complexity" evidence="11">
    <location>
        <begin position="287"/>
        <end position="298"/>
    </location>
</feature>
<evidence type="ECO:0000313" key="13">
    <source>
        <dbReference type="EMBL" id="KAE9587409.1"/>
    </source>
</evidence>
<evidence type="ECO:0000256" key="1">
    <source>
        <dbReference type="ARBA" id="ARBA00004584"/>
    </source>
</evidence>
<dbReference type="PANTHER" id="PTHR14281:SF0">
    <property type="entry name" value="KINETOCHORE PROTEIN SPC25"/>
    <property type="match status" value="1"/>
</dbReference>
<evidence type="ECO:0000256" key="2">
    <source>
        <dbReference type="ARBA" id="ARBA00006379"/>
    </source>
</evidence>
<dbReference type="Proteomes" id="UP000447434">
    <property type="component" value="Chromosome 23"/>
</dbReference>
<dbReference type="FunFam" id="3.30.457.50:FF:000001">
    <property type="entry name" value="Probable kinetochore protein spc25"/>
    <property type="match status" value="1"/>
</dbReference>
<evidence type="ECO:0000313" key="14">
    <source>
        <dbReference type="Proteomes" id="UP000447434"/>
    </source>
</evidence>
<sequence length="309" mass="34956">MQRSKDDSVDVRKKMDIHTPSSICDSDIPLRLQSIDAFAASFTNSLNSLRPKSQETAHSQVKLDELKAKLREAEDNFVKALGVKTRGEAKRMALTESIASVKGRVEDFRTSVEELRAKNEEYATIVSQQRRVLAASEENSSGSIEHEDETQETISWYNRVLGFHVEGGHGVKFTFKNVNANNPNEEYFFTIRHEDDTYTLLNCEPSLKGTNKLVHELNKTNGLFKFVRIMRKRFQEAVAQENEQQESSLISDSAPVLSISTIRSYSPTKENEHQGEPRNKNSRRRVSSSVLSPGSASSIHRSPRLKARK</sequence>
<feature type="domain" description="Chromosome segregation protein Spc25 C-terminal" evidence="12">
    <location>
        <begin position="167"/>
        <end position="235"/>
    </location>
</feature>
<dbReference type="InterPro" id="IPR045143">
    <property type="entry name" value="Spc25"/>
</dbReference>
<gene>
    <name evidence="13" type="ORF">Lalb_Chr23g0273321</name>
</gene>
<keyword evidence="3 9" id="KW-0158">Chromosome</keyword>
<dbReference type="AlphaFoldDB" id="A0A6A4NJC3"/>
<keyword evidence="14" id="KW-1185">Reference proteome</keyword>
<name>A0A6A4NJC3_LUPAL</name>
<feature type="coiled-coil region" evidence="10">
    <location>
        <begin position="56"/>
        <end position="118"/>
    </location>
</feature>
<dbReference type="GO" id="GO:0051301">
    <property type="term" value="P:cell division"/>
    <property type="evidence" value="ECO:0007669"/>
    <property type="project" value="UniProtKB-UniRule"/>
</dbReference>
<dbReference type="GO" id="GO:0031262">
    <property type="term" value="C:Ndc80 complex"/>
    <property type="evidence" value="ECO:0007669"/>
    <property type="project" value="InterPro"/>
</dbReference>
<evidence type="ECO:0000256" key="5">
    <source>
        <dbReference type="ARBA" id="ARBA00022776"/>
    </source>
</evidence>
<evidence type="ECO:0000256" key="6">
    <source>
        <dbReference type="ARBA" id="ARBA00023054"/>
    </source>
</evidence>
<keyword evidence="9" id="KW-0995">Kinetochore</keyword>
<dbReference type="OrthoDB" id="6353017at2759"/>
<evidence type="ECO:0000256" key="3">
    <source>
        <dbReference type="ARBA" id="ARBA00022454"/>
    </source>
</evidence>
<keyword evidence="9" id="KW-0539">Nucleus</keyword>
<proteinExistence type="inferred from homology"/>
<evidence type="ECO:0000256" key="10">
    <source>
        <dbReference type="SAM" id="Coils"/>
    </source>
</evidence>
<dbReference type="CDD" id="cd23784">
    <property type="entry name" value="RWD_Spc25"/>
    <property type="match status" value="1"/>
</dbReference>
<keyword evidence="6 10" id="KW-0175">Coiled coil</keyword>
<comment type="subcellular location">
    <subcellularLocation>
        <location evidence="1">Chromosome</location>
        <location evidence="1">Centromere</location>
    </subcellularLocation>
    <subcellularLocation>
        <location evidence="9">Nucleus</location>
    </subcellularLocation>
    <subcellularLocation>
        <location evidence="9">Chromosome</location>
        <location evidence="9">Centromere</location>
        <location evidence="9">Kinetochore</location>
    </subcellularLocation>
</comment>
<dbReference type="EMBL" id="WOCE01000023">
    <property type="protein sequence ID" value="KAE9587409.1"/>
    <property type="molecule type" value="Genomic_DNA"/>
</dbReference>
<protein>
    <recommendedName>
        <fullName evidence="9">Kinetochore protein SPC25</fullName>
    </recommendedName>
</protein>
<evidence type="ECO:0000256" key="4">
    <source>
        <dbReference type="ARBA" id="ARBA00022618"/>
    </source>
</evidence>
<comment type="similarity">
    <text evidence="2 9">Belongs to the SPC25 family.</text>
</comment>
<reference evidence="14" key="1">
    <citation type="journal article" date="2020" name="Nat. Commun.">
        <title>Genome sequence of the cluster root forming white lupin.</title>
        <authorList>
            <person name="Hufnagel B."/>
            <person name="Marques A."/>
            <person name="Soriano A."/>
            <person name="Marques L."/>
            <person name="Divol F."/>
            <person name="Doumas P."/>
            <person name="Sallet E."/>
            <person name="Mancinotti D."/>
            <person name="Carrere S."/>
            <person name="Marande W."/>
            <person name="Arribat S."/>
            <person name="Keller J."/>
            <person name="Huneau C."/>
            <person name="Blein T."/>
            <person name="Aime D."/>
            <person name="Laguerre M."/>
            <person name="Taylor J."/>
            <person name="Schubert V."/>
            <person name="Nelson M."/>
            <person name="Geu-Flores F."/>
            <person name="Crespi M."/>
            <person name="Gallardo-Guerrero K."/>
            <person name="Delaux P.-M."/>
            <person name="Salse J."/>
            <person name="Berges H."/>
            <person name="Guyot R."/>
            <person name="Gouzy J."/>
            <person name="Peret B."/>
        </authorList>
    </citation>
    <scope>NUCLEOTIDE SEQUENCE [LARGE SCALE GENOMIC DNA]</scope>
    <source>
        <strain evidence="14">cv. Amiga</strain>
    </source>
</reference>
<dbReference type="GO" id="GO:0007059">
    <property type="term" value="P:chromosome segregation"/>
    <property type="evidence" value="ECO:0007669"/>
    <property type="project" value="InterPro"/>
</dbReference>
<evidence type="ECO:0000256" key="7">
    <source>
        <dbReference type="ARBA" id="ARBA00023306"/>
    </source>
</evidence>
<keyword evidence="5 9" id="KW-0498">Mitosis</keyword>
<dbReference type="PANTHER" id="PTHR14281">
    <property type="entry name" value="KINETOCHORE PROTEIN SPC25-RELATED"/>
    <property type="match status" value="1"/>
</dbReference>
<comment type="subunit">
    <text evidence="9">Component of the NDC80 complex.</text>
</comment>
<keyword evidence="4 9" id="KW-0132">Cell division</keyword>
<comment type="caution">
    <text evidence="13">The sequence shown here is derived from an EMBL/GenBank/DDBJ whole genome shotgun (WGS) entry which is preliminary data.</text>
</comment>
<dbReference type="Gene3D" id="3.30.457.50">
    <property type="entry name" value="Chromosome segregation protein Spc25"/>
    <property type="match status" value="1"/>
</dbReference>
<comment type="function">
    <text evidence="9">Acts as a component of the essential kinetochore-associated NDC80 complex, which is required for chromosome segregation and spindle checkpoint activity.</text>
</comment>
<keyword evidence="8 9" id="KW-0137">Centromere</keyword>
<organism evidence="13 14">
    <name type="scientific">Lupinus albus</name>
    <name type="common">White lupine</name>
    <name type="synonym">Lupinus termis</name>
    <dbReference type="NCBI Taxonomy" id="3870"/>
    <lineage>
        <taxon>Eukaryota</taxon>
        <taxon>Viridiplantae</taxon>
        <taxon>Streptophyta</taxon>
        <taxon>Embryophyta</taxon>
        <taxon>Tracheophyta</taxon>
        <taxon>Spermatophyta</taxon>
        <taxon>Magnoliopsida</taxon>
        <taxon>eudicotyledons</taxon>
        <taxon>Gunneridae</taxon>
        <taxon>Pentapetalae</taxon>
        <taxon>rosids</taxon>
        <taxon>fabids</taxon>
        <taxon>Fabales</taxon>
        <taxon>Fabaceae</taxon>
        <taxon>Papilionoideae</taxon>
        <taxon>50 kb inversion clade</taxon>
        <taxon>genistoids sensu lato</taxon>
        <taxon>core genistoids</taxon>
        <taxon>Genisteae</taxon>
        <taxon>Lupinus</taxon>
    </lineage>
</organism>
<evidence type="ECO:0000256" key="8">
    <source>
        <dbReference type="ARBA" id="ARBA00023328"/>
    </source>
</evidence>
<keyword evidence="7 9" id="KW-0131">Cell cycle</keyword>
<evidence type="ECO:0000256" key="9">
    <source>
        <dbReference type="RuleBase" id="RU367150"/>
    </source>
</evidence>